<evidence type="ECO:0000313" key="1">
    <source>
        <dbReference type="EMBL" id="PWK50759.1"/>
    </source>
</evidence>
<dbReference type="AlphaFoldDB" id="A0A316FQ61"/>
<dbReference type="Pfam" id="PF14539">
    <property type="entry name" value="DUF4442"/>
    <property type="match status" value="1"/>
</dbReference>
<dbReference type="RefSeq" id="WP_109763427.1">
    <property type="nucleotide sequence ID" value="NZ_QGGU01000006.1"/>
</dbReference>
<dbReference type="InterPro" id="IPR029069">
    <property type="entry name" value="HotDog_dom_sf"/>
</dbReference>
<gene>
    <name evidence="1" type="ORF">C8D97_10646</name>
</gene>
<dbReference type="Gene3D" id="3.10.129.10">
    <property type="entry name" value="Hotdog Thioesterase"/>
    <property type="match status" value="1"/>
</dbReference>
<evidence type="ECO:0000313" key="2">
    <source>
        <dbReference type="Proteomes" id="UP000245790"/>
    </source>
</evidence>
<name>A0A316FQ61_9GAMM</name>
<accession>A0A316FQ61</accession>
<organism evidence="1 2">
    <name type="scientific">Pleionea mediterranea</name>
    <dbReference type="NCBI Taxonomy" id="523701"/>
    <lineage>
        <taxon>Bacteria</taxon>
        <taxon>Pseudomonadati</taxon>
        <taxon>Pseudomonadota</taxon>
        <taxon>Gammaproteobacteria</taxon>
        <taxon>Oceanospirillales</taxon>
        <taxon>Pleioneaceae</taxon>
        <taxon>Pleionea</taxon>
    </lineage>
</organism>
<keyword evidence="2" id="KW-1185">Reference proteome</keyword>
<dbReference type="Proteomes" id="UP000245790">
    <property type="component" value="Unassembled WGS sequence"/>
</dbReference>
<dbReference type="OrthoDB" id="3173842at2"/>
<dbReference type="EMBL" id="QGGU01000006">
    <property type="protein sequence ID" value="PWK50759.1"/>
    <property type="molecule type" value="Genomic_DNA"/>
</dbReference>
<sequence>MSTDSTSAKDRSDNHHSLKSSIEQAIPFVERAKLRVIHLERGKATCEIPLEPNKNHMGSMYAGAQFTLADITGGALFLASFDSETTVPTLKNLTMEFVKPATSDLHLSLQISEQQILDMTQQAQAKGKAHCELEGQLCDRASEVVAHMKGDFFIVARTK</sequence>
<protein>
    <submittedName>
        <fullName evidence="1">Thioesterase domain-containing protein</fullName>
    </submittedName>
</protein>
<dbReference type="SUPFAM" id="SSF54637">
    <property type="entry name" value="Thioesterase/thiol ester dehydrase-isomerase"/>
    <property type="match status" value="1"/>
</dbReference>
<dbReference type="InterPro" id="IPR027961">
    <property type="entry name" value="DUF4442"/>
</dbReference>
<comment type="caution">
    <text evidence="1">The sequence shown here is derived from an EMBL/GenBank/DDBJ whole genome shotgun (WGS) entry which is preliminary data.</text>
</comment>
<dbReference type="CDD" id="cd03443">
    <property type="entry name" value="PaaI_thioesterase"/>
    <property type="match status" value="1"/>
</dbReference>
<reference evidence="1 2" key="1">
    <citation type="submission" date="2018-05" db="EMBL/GenBank/DDBJ databases">
        <title>Genomic Encyclopedia of Type Strains, Phase IV (KMG-IV): sequencing the most valuable type-strain genomes for metagenomic binning, comparative biology and taxonomic classification.</title>
        <authorList>
            <person name="Goeker M."/>
        </authorList>
    </citation>
    <scope>NUCLEOTIDE SEQUENCE [LARGE SCALE GENOMIC DNA]</scope>
    <source>
        <strain evidence="1 2">DSM 25350</strain>
    </source>
</reference>
<proteinExistence type="predicted"/>